<feature type="transmembrane region" description="Helical" evidence="8">
    <location>
        <begin position="245"/>
        <end position="264"/>
    </location>
</feature>
<reference evidence="9 10" key="1">
    <citation type="journal article" date="2020" name="Microbiol. Resour. Announc.">
        <title>Draft Genome Sequence of a Cladosporium Species Isolated from the Mesophotic Ascidian Didemnum maculosum.</title>
        <authorList>
            <person name="Gioti A."/>
            <person name="Siaperas R."/>
            <person name="Nikolaivits E."/>
            <person name="Le Goff G."/>
            <person name="Ouazzani J."/>
            <person name="Kotoulas G."/>
            <person name="Topakas E."/>
        </authorList>
    </citation>
    <scope>NUCLEOTIDE SEQUENCE [LARGE SCALE GENOMIC DNA]</scope>
    <source>
        <strain evidence="9 10">TM138-S3</strain>
    </source>
</reference>
<dbReference type="PANTHER" id="PTHR30520">
    <property type="entry name" value="FORMATE TRANSPORTER-RELATED"/>
    <property type="match status" value="1"/>
</dbReference>
<dbReference type="RefSeq" id="XP_069230341.1">
    <property type="nucleotide sequence ID" value="XM_069372996.1"/>
</dbReference>
<dbReference type="EMBL" id="JAAQHG020000011">
    <property type="protein sequence ID" value="KAL1587236.1"/>
    <property type="molecule type" value="Genomic_DNA"/>
</dbReference>
<dbReference type="InterPro" id="IPR024002">
    <property type="entry name" value="For/NO2_transpt_CS"/>
</dbReference>
<organism evidence="9 10">
    <name type="scientific">Cladosporium halotolerans</name>
    <dbReference type="NCBI Taxonomy" id="1052096"/>
    <lineage>
        <taxon>Eukaryota</taxon>
        <taxon>Fungi</taxon>
        <taxon>Dikarya</taxon>
        <taxon>Ascomycota</taxon>
        <taxon>Pezizomycotina</taxon>
        <taxon>Dothideomycetes</taxon>
        <taxon>Dothideomycetidae</taxon>
        <taxon>Cladosporiales</taxon>
        <taxon>Cladosporiaceae</taxon>
        <taxon>Cladosporium</taxon>
    </lineage>
</organism>
<keyword evidence="2" id="KW-0813">Transport</keyword>
<dbReference type="PANTHER" id="PTHR30520:SF6">
    <property type="entry name" value="FORMATE_NITRATE FAMILY TRANSPORTER (EUROFUNG)"/>
    <property type="match status" value="1"/>
</dbReference>
<feature type="transmembrane region" description="Helical" evidence="8">
    <location>
        <begin position="114"/>
        <end position="138"/>
    </location>
</feature>
<comment type="subcellular location">
    <subcellularLocation>
        <location evidence="1">Membrane</location>
        <topology evidence="1">Multi-pass membrane protein</topology>
    </subcellularLocation>
</comment>
<dbReference type="InterPro" id="IPR023271">
    <property type="entry name" value="Aquaporin-like"/>
</dbReference>
<feature type="transmembrane region" description="Helical" evidence="8">
    <location>
        <begin position="34"/>
        <end position="61"/>
    </location>
</feature>
<keyword evidence="10" id="KW-1185">Reference proteome</keyword>
<feature type="region of interest" description="Disordered" evidence="7">
    <location>
        <begin position="290"/>
        <end position="320"/>
    </location>
</feature>
<evidence type="ECO:0000256" key="4">
    <source>
        <dbReference type="ARBA" id="ARBA00022989"/>
    </source>
</evidence>
<comment type="caution">
    <text evidence="9">The sequence shown here is derived from an EMBL/GenBank/DDBJ whole genome shotgun (WGS) entry which is preliminary data.</text>
</comment>
<evidence type="ECO:0000256" key="5">
    <source>
        <dbReference type="ARBA" id="ARBA00023136"/>
    </source>
</evidence>
<sequence>MSPPPPTNAYTPQQTTELCSRAGHAKARMRPDKVLLSSFLAGAILAFACASTLSVTVAPWYQENAPGVITLLGAAIFPFGLTIILTTGADLCTGSFMLTTISTLHGRTHPLRALAHWTLTFLGNLAGSLFTMALLVGYTTTFSSPAAHARAASFATAKALTPAWHVVFLRGIGANWLVCLAAWLSFMARGFGGKVAAIWGPTFAFVMLGFDHVVANMLYVPLGIFVGAEGLTVGRYIADSMIPALLGNIVGGGLMVGVVYWYLYLCGNETPVVVDGEVWEGDQKEEEIVGQVREREDFEGQRSGEQTPRRKESKGAEDMV</sequence>
<dbReference type="Pfam" id="PF01226">
    <property type="entry name" value="Form_Nir_trans"/>
    <property type="match status" value="1"/>
</dbReference>
<evidence type="ECO:0000313" key="9">
    <source>
        <dbReference type="EMBL" id="KAL1587236.1"/>
    </source>
</evidence>
<dbReference type="GeneID" id="96005834"/>
<feature type="transmembrane region" description="Helical" evidence="8">
    <location>
        <begin position="67"/>
        <end position="93"/>
    </location>
</feature>
<dbReference type="GO" id="GO:0015707">
    <property type="term" value="P:nitrite transport"/>
    <property type="evidence" value="ECO:0007669"/>
    <property type="project" value="TreeGrafter"/>
</dbReference>
<proteinExistence type="inferred from homology"/>
<dbReference type="FunFam" id="1.20.1080.10:FF:000011">
    <property type="entry name" value="Formate family transporter"/>
    <property type="match status" value="1"/>
</dbReference>
<feature type="compositionally biased region" description="Basic and acidic residues" evidence="7">
    <location>
        <begin position="292"/>
        <end position="320"/>
    </location>
</feature>
<evidence type="ECO:0008006" key="11">
    <source>
        <dbReference type="Google" id="ProtNLM"/>
    </source>
</evidence>
<keyword evidence="4 8" id="KW-1133">Transmembrane helix</keyword>
<evidence type="ECO:0000256" key="8">
    <source>
        <dbReference type="SAM" id="Phobius"/>
    </source>
</evidence>
<dbReference type="Gene3D" id="1.20.1080.10">
    <property type="entry name" value="Glycerol uptake facilitator protein"/>
    <property type="match status" value="1"/>
</dbReference>
<evidence type="ECO:0000256" key="2">
    <source>
        <dbReference type="ARBA" id="ARBA00022448"/>
    </source>
</evidence>
<evidence type="ECO:0000313" key="10">
    <source>
        <dbReference type="Proteomes" id="UP000803884"/>
    </source>
</evidence>
<keyword evidence="5 8" id="KW-0472">Membrane</keyword>
<comment type="similarity">
    <text evidence="6">Belongs to the FNT transporter (TC 1.A.16) family.</text>
</comment>
<dbReference type="InterPro" id="IPR000292">
    <property type="entry name" value="For/NO2_transpt"/>
</dbReference>
<dbReference type="GO" id="GO:0005886">
    <property type="term" value="C:plasma membrane"/>
    <property type="evidence" value="ECO:0007669"/>
    <property type="project" value="TreeGrafter"/>
</dbReference>
<feature type="transmembrane region" description="Helical" evidence="8">
    <location>
        <begin position="216"/>
        <end position="238"/>
    </location>
</feature>
<evidence type="ECO:0000256" key="3">
    <source>
        <dbReference type="ARBA" id="ARBA00022692"/>
    </source>
</evidence>
<dbReference type="Proteomes" id="UP000803884">
    <property type="component" value="Unassembled WGS sequence"/>
</dbReference>
<keyword evidence="3 8" id="KW-0812">Transmembrane</keyword>
<evidence type="ECO:0000256" key="6">
    <source>
        <dbReference type="ARBA" id="ARBA00049660"/>
    </source>
</evidence>
<dbReference type="PROSITE" id="PS01006">
    <property type="entry name" value="FORMATE_NITRITE_TP_2"/>
    <property type="match status" value="1"/>
</dbReference>
<accession>A0AB34KST2</accession>
<dbReference type="AlphaFoldDB" id="A0AB34KST2"/>
<evidence type="ECO:0000256" key="7">
    <source>
        <dbReference type="SAM" id="MobiDB-lite"/>
    </source>
</evidence>
<feature type="transmembrane region" description="Helical" evidence="8">
    <location>
        <begin position="163"/>
        <end position="184"/>
    </location>
</feature>
<protein>
    <recommendedName>
        <fullName evidence="11">Formate/nitrite transporter</fullName>
    </recommendedName>
</protein>
<dbReference type="GO" id="GO:0015513">
    <property type="term" value="F:high-affinity secondary active nitrite transmembrane transporter activity"/>
    <property type="evidence" value="ECO:0007669"/>
    <property type="project" value="TreeGrafter"/>
</dbReference>
<name>A0AB34KST2_9PEZI</name>
<gene>
    <name evidence="9" type="ORF">WHR41_04390</name>
</gene>
<evidence type="ECO:0000256" key="1">
    <source>
        <dbReference type="ARBA" id="ARBA00004141"/>
    </source>
</evidence>